<comment type="caution">
    <text evidence="5">The sequence shown here is derived from an EMBL/GenBank/DDBJ whole genome shotgun (WGS) entry which is preliminary data.</text>
</comment>
<dbReference type="InterPro" id="IPR016032">
    <property type="entry name" value="Sig_transdc_resp-reg_C-effctor"/>
</dbReference>
<dbReference type="EMBL" id="JAPJDO010000017">
    <property type="protein sequence ID" value="MCX2938755.1"/>
    <property type="molecule type" value="Genomic_DNA"/>
</dbReference>
<dbReference type="SMART" id="SM00065">
    <property type="entry name" value="GAF"/>
    <property type="match status" value="1"/>
</dbReference>
<evidence type="ECO:0000256" key="1">
    <source>
        <dbReference type="ARBA" id="ARBA00023015"/>
    </source>
</evidence>
<evidence type="ECO:0000313" key="6">
    <source>
        <dbReference type="Proteomes" id="UP001300745"/>
    </source>
</evidence>
<dbReference type="PANTHER" id="PTHR44688">
    <property type="entry name" value="DNA-BINDING TRANSCRIPTIONAL ACTIVATOR DEVR_DOSR"/>
    <property type="match status" value="1"/>
</dbReference>
<keyword evidence="6" id="KW-1185">Reference proteome</keyword>
<organism evidence="5 6">
    <name type="scientific">Mycobacterium pinniadriaticum</name>
    <dbReference type="NCBI Taxonomy" id="2994102"/>
    <lineage>
        <taxon>Bacteria</taxon>
        <taxon>Bacillati</taxon>
        <taxon>Actinomycetota</taxon>
        <taxon>Actinomycetes</taxon>
        <taxon>Mycobacteriales</taxon>
        <taxon>Mycobacteriaceae</taxon>
        <taxon>Mycobacterium</taxon>
    </lineage>
</organism>
<name>A0ABT3SIR2_9MYCO</name>
<keyword evidence="2" id="KW-0238">DNA-binding</keyword>
<dbReference type="PROSITE" id="PS50043">
    <property type="entry name" value="HTH_LUXR_2"/>
    <property type="match status" value="1"/>
</dbReference>
<dbReference type="PANTHER" id="PTHR44688:SF16">
    <property type="entry name" value="DNA-BINDING TRANSCRIPTIONAL ACTIVATOR DEVR_DOSR"/>
    <property type="match status" value="1"/>
</dbReference>
<dbReference type="SUPFAM" id="SSF55781">
    <property type="entry name" value="GAF domain-like"/>
    <property type="match status" value="1"/>
</dbReference>
<gene>
    <name evidence="5" type="ORF">ORI27_18810</name>
</gene>
<evidence type="ECO:0000259" key="4">
    <source>
        <dbReference type="PROSITE" id="PS50043"/>
    </source>
</evidence>
<dbReference type="CDD" id="cd06170">
    <property type="entry name" value="LuxR_C_like"/>
    <property type="match status" value="1"/>
</dbReference>
<dbReference type="Gene3D" id="1.10.10.10">
    <property type="entry name" value="Winged helix-like DNA-binding domain superfamily/Winged helix DNA-binding domain"/>
    <property type="match status" value="1"/>
</dbReference>
<evidence type="ECO:0000256" key="2">
    <source>
        <dbReference type="ARBA" id="ARBA00023125"/>
    </source>
</evidence>
<dbReference type="Gene3D" id="3.30.450.40">
    <property type="match status" value="1"/>
</dbReference>
<dbReference type="SMART" id="SM00421">
    <property type="entry name" value="HTH_LUXR"/>
    <property type="match status" value="1"/>
</dbReference>
<dbReference type="InterPro" id="IPR000792">
    <property type="entry name" value="Tscrpt_reg_LuxR_C"/>
</dbReference>
<dbReference type="InterPro" id="IPR036388">
    <property type="entry name" value="WH-like_DNA-bd_sf"/>
</dbReference>
<proteinExistence type="predicted"/>
<evidence type="ECO:0000313" key="5">
    <source>
        <dbReference type="EMBL" id="MCX2938755.1"/>
    </source>
</evidence>
<protein>
    <submittedName>
        <fullName evidence="5">LuxR C-terminal-related transcriptional regulator</fullName>
    </submittedName>
</protein>
<dbReference type="SUPFAM" id="SSF46894">
    <property type="entry name" value="C-terminal effector domain of the bipartite response regulators"/>
    <property type="match status" value="1"/>
</dbReference>
<feature type="domain" description="HTH luxR-type" evidence="4">
    <location>
        <begin position="244"/>
        <end position="309"/>
    </location>
</feature>
<dbReference type="Proteomes" id="UP001300745">
    <property type="component" value="Unassembled WGS sequence"/>
</dbReference>
<evidence type="ECO:0000256" key="3">
    <source>
        <dbReference type="ARBA" id="ARBA00023163"/>
    </source>
</evidence>
<dbReference type="InterPro" id="IPR029016">
    <property type="entry name" value="GAF-like_dom_sf"/>
</dbReference>
<dbReference type="RefSeq" id="WP_265998561.1">
    <property type="nucleotide sequence ID" value="NZ_JAPJDN010000017.1"/>
</dbReference>
<dbReference type="Pfam" id="PF00196">
    <property type="entry name" value="GerE"/>
    <property type="match status" value="1"/>
</dbReference>
<dbReference type="PRINTS" id="PR00038">
    <property type="entry name" value="HTHLUXR"/>
</dbReference>
<keyword evidence="1" id="KW-0805">Transcription regulation</keyword>
<accession>A0ABT3SIR2</accession>
<keyword evidence="3" id="KW-0804">Transcription</keyword>
<dbReference type="Pfam" id="PF01590">
    <property type="entry name" value="GAF"/>
    <property type="match status" value="1"/>
</dbReference>
<reference evidence="5 6" key="1">
    <citation type="submission" date="2022-11" db="EMBL/GenBank/DDBJ databases">
        <title>Mycobacterium sp. nov.</title>
        <authorList>
            <person name="Papic B."/>
            <person name="Spicic S."/>
            <person name="Duvnjak S."/>
        </authorList>
    </citation>
    <scope>NUCLEOTIDE SEQUENCE [LARGE SCALE GENOMIC DNA]</scope>
    <source>
        <strain evidence="5 6">CVI_P4</strain>
    </source>
</reference>
<dbReference type="InterPro" id="IPR003018">
    <property type="entry name" value="GAF"/>
</dbReference>
<sequence length="317" mass="34096">MTQASAAHLRDVQGADDRCARALGAVLDALAHTRTETTTDGVIAAAPRQLCASGVFDRVMLSSVRGSLWSPQVLYCRGLDGQVSLEIDAFLEGADIPLSSPLVEAEVVRRRLPALVNDALGEPRAYAPLVRRMNCRDYVVAPLVAMSTVVGLLHADRMVGAPPVAAMDRDLLRLFAEGVGVAYERAVLSQRSEQQRHAVAEVCADAIRALTDPAETPSLAADFPLAVATKRAAPQPMCGGDVRESGRMSRLTGREREVLALLASGATNSQLADRLTVAESTVKSHVKHILHKLAVGNRAAAIACYLRETRYDERWSR</sequence>